<organism evidence="1">
    <name type="scientific">Arundo donax</name>
    <name type="common">Giant reed</name>
    <name type="synonym">Donax arundinaceus</name>
    <dbReference type="NCBI Taxonomy" id="35708"/>
    <lineage>
        <taxon>Eukaryota</taxon>
        <taxon>Viridiplantae</taxon>
        <taxon>Streptophyta</taxon>
        <taxon>Embryophyta</taxon>
        <taxon>Tracheophyta</taxon>
        <taxon>Spermatophyta</taxon>
        <taxon>Magnoliopsida</taxon>
        <taxon>Liliopsida</taxon>
        <taxon>Poales</taxon>
        <taxon>Poaceae</taxon>
        <taxon>PACMAD clade</taxon>
        <taxon>Arundinoideae</taxon>
        <taxon>Arundineae</taxon>
        <taxon>Arundo</taxon>
    </lineage>
</organism>
<reference evidence="1" key="2">
    <citation type="journal article" date="2015" name="Data Brief">
        <title>Shoot transcriptome of the giant reed, Arundo donax.</title>
        <authorList>
            <person name="Barrero R.A."/>
            <person name="Guerrero F.D."/>
            <person name="Moolhuijzen P."/>
            <person name="Goolsby J.A."/>
            <person name="Tidwell J."/>
            <person name="Bellgard S.E."/>
            <person name="Bellgard M.I."/>
        </authorList>
    </citation>
    <scope>NUCLEOTIDE SEQUENCE</scope>
    <source>
        <tissue evidence="1">Shoot tissue taken approximately 20 cm above the soil surface</tissue>
    </source>
</reference>
<dbReference type="EMBL" id="GBRH01187678">
    <property type="protein sequence ID" value="JAE10218.1"/>
    <property type="molecule type" value="Transcribed_RNA"/>
</dbReference>
<reference evidence="1" key="1">
    <citation type="submission" date="2014-09" db="EMBL/GenBank/DDBJ databases">
        <authorList>
            <person name="Magalhaes I.L.F."/>
            <person name="Oliveira U."/>
            <person name="Santos F.R."/>
            <person name="Vidigal T.H.D.A."/>
            <person name="Brescovit A.D."/>
            <person name="Santos A.J."/>
        </authorList>
    </citation>
    <scope>NUCLEOTIDE SEQUENCE</scope>
    <source>
        <tissue evidence="1">Shoot tissue taken approximately 20 cm above the soil surface</tissue>
    </source>
</reference>
<protein>
    <submittedName>
        <fullName evidence="1">Uncharacterized protein</fullName>
    </submittedName>
</protein>
<sequence length="15" mass="1997">MWKFPSHQRRRMSFC</sequence>
<evidence type="ECO:0000313" key="1">
    <source>
        <dbReference type="EMBL" id="JAE10218.1"/>
    </source>
</evidence>
<name>A0A0A9FPJ3_ARUDO</name>
<proteinExistence type="predicted"/>
<accession>A0A0A9FPJ3</accession>